<evidence type="ECO:0000313" key="1">
    <source>
        <dbReference type="EMBL" id="MVZ62661.1"/>
    </source>
</evidence>
<keyword evidence="2" id="KW-1185">Reference proteome</keyword>
<organism evidence="1 2">
    <name type="scientific">Sphingobacterium humi</name>
    <dbReference type="NCBI Taxonomy" id="1796905"/>
    <lineage>
        <taxon>Bacteria</taxon>
        <taxon>Pseudomonadati</taxon>
        <taxon>Bacteroidota</taxon>
        <taxon>Sphingobacteriia</taxon>
        <taxon>Sphingobacteriales</taxon>
        <taxon>Sphingobacteriaceae</taxon>
        <taxon>Sphingobacterium</taxon>
    </lineage>
</organism>
<dbReference type="RefSeq" id="WP_160369391.1">
    <property type="nucleotide sequence ID" value="NZ_WSQA01000008.1"/>
</dbReference>
<evidence type="ECO:0000313" key="2">
    <source>
        <dbReference type="Proteomes" id="UP000435036"/>
    </source>
</evidence>
<name>A0A6N8L2E6_9SPHI</name>
<dbReference type="EMBL" id="WSQA01000008">
    <property type="protein sequence ID" value="MVZ62661.1"/>
    <property type="molecule type" value="Genomic_DNA"/>
</dbReference>
<dbReference type="Proteomes" id="UP000435036">
    <property type="component" value="Unassembled WGS sequence"/>
</dbReference>
<accession>A0A6N8L2E6</accession>
<protein>
    <submittedName>
        <fullName evidence="1">Uncharacterized protein</fullName>
    </submittedName>
</protein>
<comment type="caution">
    <text evidence="1">The sequence shown here is derived from an EMBL/GenBank/DDBJ whole genome shotgun (WGS) entry which is preliminary data.</text>
</comment>
<dbReference type="AlphaFoldDB" id="A0A6N8L2E6"/>
<proteinExistence type="predicted"/>
<sequence length="75" mass="8513">MKQELLRVCLLLEKIHILIEKGLQQTISNSLDAETLSSKSDSPSSAKPAYPHLLDAADIRRLLNISRSTYYRMVK</sequence>
<gene>
    <name evidence="1" type="ORF">GQF63_11550</name>
</gene>
<reference evidence="1 2" key="1">
    <citation type="submission" date="2019-12" db="EMBL/GenBank/DDBJ databases">
        <authorList>
            <person name="Dong K."/>
        </authorList>
    </citation>
    <scope>NUCLEOTIDE SEQUENCE [LARGE SCALE GENOMIC DNA]</scope>
    <source>
        <strain evidence="1 2">JCM 31225</strain>
    </source>
</reference>